<sequence length="373" mass="38939">MKFSLHISLILATLAICSCDNGKLGKRSISAINGLLGGSLAVNTNVGANIYAGAHGYGGGYAQPYALPGYAPAYGGHYISNGYGGNSQGVILYKLLNNAGFTSNYGPGYYPSGTVTNYLPLTAIRSAPASVKVIKVIPQTSAYLGGNYVNNNVAWHPSGYYGGDWNKGWAQPIPLSANIDYRGLIVLSICNTFRATGLLEAGNEMKFSLHISLILATLAICSCDNGKLGKRSISAINGLLGGSLAVNTNVGANIYAGAHGYGGGYAQPYALPGYAPAYGGHYISNGYGGNSQGVILYKLLNNAGFTSNYGPGYYPSGTVTNYLPLTAIRSAPASVKVIKVIPQTSAYLGGNYVNNNVAWHPSGYYGGDWNKGW</sequence>
<feature type="chain" id="PRO_5008404239" evidence="1">
    <location>
        <begin position="20"/>
        <end position="373"/>
    </location>
</feature>
<keyword evidence="1" id="KW-0732">Signal</keyword>
<organism evidence="2 3">
    <name type="scientific">Glossina palpalis gambiensis</name>
    <dbReference type="NCBI Taxonomy" id="67801"/>
    <lineage>
        <taxon>Eukaryota</taxon>
        <taxon>Metazoa</taxon>
        <taxon>Ecdysozoa</taxon>
        <taxon>Arthropoda</taxon>
        <taxon>Hexapoda</taxon>
        <taxon>Insecta</taxon>
        <taxon>Pterygota</taxon>
        <taxon>Neoptera</taxon>
        <taxon>Endopterygota</taxon>
        <taxon>Diptera</taxon>
        <taxon>Brachycera</taxon>
        <taxon>Muscomorpha</taxon>
        <taxon>Hippoboscoidea</taxon>
        <taxon>Glossinidae</taxon>
        <taxon>Glossina</taxon>
    </lineage>
</organism>
<dbReference type="Proteomes" id="UP000092460">
    <property type="component" value="Unassembled WGS sequence"/>
</dbReference>
<accession>A0A1B0AXN4</accession>
<evidence type="ECO:0000313" key="3">
    <source>
        <dbReference type="Proteomes" id="UP000092460"/>
    </source>
</evidence>
<evidence type="ECO:0000313" key="2">
    <source>
        <dbReference type="EnsemblMetazoa" id="GPPI012174-PA"/>
    </source>
</evidence>
<evidence type="ECO:0000256" key="1">
    <source>
        <dbReference type="SAM" id="SignalP"/>
    </source>
</evidence>
<dbReference type="VEuPathDB" id="VectorBase:GPPI012174"/>
<protein>
    <submittedName>
        <fullName evidence="2">Uncharacterized protein</fullName>
    </submittedName>
</protein>
<reference evidence="3" key="1">
    <citation type="submission" date="2015-01" db="EMBL/GenBank/DDBJ databases">
        <authorList>
            <person name="Aksoy S."/>
            <person name="Warren W."/>
            <person name="Wilson R.K."/>
        </authorList>
    </citation>
    <scope>NUCLEOTIDE SEQUENCE [LARGE SCALE GENOMIC DNA]</scope>
    <source>
        <strain evidence="3">IAEA</strain>
    </source>
</reference>
<dbReference type="EnsemblMetazoa" id="GPPI012174-RA">
    <property type="protein sequence ID" value="GPPI012174-PA"/>
    <property type="gene ID" value="GPPI012174"/>
</dbReference>
<keyword evidence="3" id="KW-1185">Reference proteome</keyword>
<reference evidence="2" key="2">
    <citation type="submission" date="2020-05" db="UniProtKB">
        <authorList>
            <consortium name="EnsemblMetazoa"/>
        </authorList>
    </citation>
    <scope>IDENTIFICATION</scope>
    <source>
        <strain evidence="2">IAEA</strain>
    </source>
</reference>
<feature type="signal peptide" evidence="1">
    <location>
        <begin position="1"/>
        <end position="19"/>
    </location>
</feature>
<dbReference type="EMBL" id="JXJN01005330">
    <property type="status" value="NOT_ANNOTATED_CDS"/>
    <property type="molecule type" value="Genomic_DNA"/>
</dbReference>
<dbReference type="PROSITE" id="PS51257">
    <property type="entry name" value="PROKAR_LIPOPROTEIN"/>
    <property type="match status" value="1"/>
</dbReference>
<proteinExistence type="predicted"/>
<name>A0A1B0AXN4_9MUSC</name>
<dbReference type="AlphaFoldDB" id="A0A1B0AXN4"/>